<dbReference type="Gene3D" id="1.10.287.130">
    <property type="match status" value="1"/>
</dbReference>
<dbReference type="CDD" id="cd06225">
    <property type="entry name" value="HAMP"/>
    <property type="match status" value="1"/>
</dbReference>
<dbReference type="InterPro" id="IPR003594">
    <property type="entry name" value="HATPase_dom"/>
</dbReference>
<dbReference type="InterPro" id="IPR003661">
    <property type="entry name" value="HisK_dim/P_dom"/>
</dbReference>
<dbReference type="InterPro" id="IPR036097">
    <property type="entry name" value="HisK_dim/P_sf"/>
</dbReference>
<feature type="region of interest" description="Disordered" evidence="12">
    <location>
        <begin position="614"/>
        <end position="637"/>
    </location>
</feature>
<feature type="transmembrane region" description="Helical" evidence="13">
    <location>
        <begin position="294"/>
        <end position="315"/>
    </location>
</feature>
<evidence type="ECO:0000256" key="12">
    <source>
        <dbReference type="SAM" id="MobiDB-lite"/>
    </source>
</evidence>
<dbReference type="PANTHER" id="PTHR45436:SF5">
    <property type="entry name" value="SENSOR HISTIDINE KINASE TRCS"/>
    <property type="match status" value="1"/>
</dbReference>
<dbReference type="CDD" id="cd00082">
    <property type="entry name" value="HisKA"/>
    <property type="match status" value="1"/>
</dbReference>
<evidence type="ECO:0000256" key="8">
    <source>
        <dbReference type="ARBA" id="ARBA00022989"/>
    </source>
</evidence>
<dbReference type="RefSeq" id="WP_023785465.1">
    <property type="nucleotide sequence ID" value="NC_022997.1"/>
</dbReference>
<organism evidence="16 17">
    <name type="scientific">Hyphomicrobium nitrativorans NL23</name>
    <dbReference type="NCBI Taxonomy" id="1029756"/>
    <lineage>
        <taxon>Bacteria</taxon>
        <taxon>Pseudomonadati</taxon>
        <taxon>Pseudomonadota</taxon>
        <taxon>Alphaproteobacteria</taxon>
        <taxon>Hyphomicrobiales</taxon>
        <taxon>Hyphomicrobiaceae</taxon>
        <taxon>Hyphomicrobium</taxon>
    </lineage>
</organism>
<dbReference type="InterPro" id="IPR025908">
    <property type="entry name" value="Sensor_TM1"/>
</dbReference>
<dbReference type="InterPro" id="IPR036890">
    <property type="entry name" value="HATPase_C_sf"/>
</dbReference>
<dbReference type="OrthoDB" id="9805942at2"/>
<dbReference type="EMBL" id="CP006912">
    <property type="protein sequence ID" value="AHB47150.1"/>
    <property type="molecule type" value="Genomic_DNA"/>
</dbReference>
<dbReference type="InterPro" id="IPR004358">
    <property type="entry name" value="Sig_transdc_His_kin-like_C"/>
</dbReference>
<dbReference type="PROSITE" id="PS50109">
    <property type="entry name" value="HIS_KIN"/>
    <property type="match status" value="1"/>
</dbReference>
<dbReference type="STRING" id="1029756.W911_00055"/>
<evidence type="ECO:0000256" key="3">
    <source>
        <dbReference type="ARBA" id="ARBA00012438"/>
    </source>
</evidence>
<dbReference type="PRINTS" id="PR00344">
    <property type="entry name" value="BCTRLSENSOR"/>
</dbReference>
<keyword evidence="8 13" id="KW-1133">Transmembrane helix</keyword>
<evidence type="ECO:0000256" key="9">
    <source>
        <dbReference type="ARBA" id="ARBA00023012"/>
    </source>
</evidence>
<keyword evidence="11" id="KW-0175">Coiled coil</keyword>
<feature type="coiled-coil region" evidence="11">
    <location>
        <begin position="400"/>
        <end position="431"/>
    </location>
</feature>
<dbReference type="SUPFAM" id="SSF47384">
    <property type="entry name" value="Homodimeric domain of signal transducing histidine kinase"/>
    <property type="match status" value="1"/>
</dbReference>
<dbReference type="SUPFAM" id="SSF55874">
    <property type="entry name" value="ATPase domain of HSP90 chaperone/DNA topoisomerase II/histidine kinase"/>
    <property type="match status" value="1"/>
</dbReference>
<gene>
    <name evidence="16" type="ORF">W911_00055</name>
</gene>
<evidence type="ECO:0000256" key="6">
    <source>
        <dbReference type="ARBA" id="ARBA00022692"/>
    </source>
</evidence>
<sequence>MALETERTPATATGLDAVTSGLRRQAAALLPWPRRLLRRVSKAMARHSRWWQGTFVFRFLSASLLRRILAANLAGLVVVIGGIFYFSEHNVWLLEAKRESLRVQGEIIAAAIASDARIEPGRLIIPTDDLLSPQDHADDAFAAHELSIRPERVAPILRRLIQPTQRRARVYSRDGTLVMDSATLLMRGQLNRHEPKVEDGTRLRTKNFWTRLKSLMIGEELPVYREIGNANGTSYREVRRALEGTTTAMLLLNEKGEQIVSTAVPIKRGGVVQGVLLMSTPPGEIDDILSEERALIWVLAAFALIATLVSSLMLARTVAGPIRRLSASAEHVSRNISARHELPDYAHRTDEVGQMASAFASMTDALYRRAEASESFAADVAHELKNPLTAARSMAEALAYAKTEEQRQEVVRQIQNELKRLNRLITDVSNASRLDAELARQQMGPVDVTSVAASVAQIFRDILSSDSRLVATEIAPAPFEGAFLVSGHAGRLGQVLTNLVDNAVSFSPEASTVTVHVRRVAGIVELAVEDEGPGIPDDRLSIIFDRFYTDRPDTEAVRGKNSGLGLSISREIIRAHGGEISAENRRGALQAADDKPLGARFVVRLPALVASARSGMTSGRRAAPASDRHHDAPRDRV</sequence>
<feature type="domain" description="HAMP" evidence="15">
    <location>
        <begin position="316"/>
        <end position="371"/>
    </location>
</feature>
<keyword evidence="17" id="KW-1185">Reference proteome</keyword>
<proteinExistence type="predicted"/>
<keyword evidence="4" id="KW-0597">Phosphoprotein</keyword>
<dbReference type="EC" id="2.7.13.3" evidence="3"/>
<dbReference type="InterPro" id="IPR025919">
    <property type="entry name" value="Stimulus_sens_dom"/>
</dbReference>
<feature type="domain" description="Histidine kinase" evidence="14">
    <location>
        <begin position="379"/>
        <end position="609"/>
    </location>
</feature>
<dbReference type="SMART" id="SM00388">
    <property type="entry name" value="HisKA"/>
    <property type="match status" value="1"/>
</dbReference>
<evidence type="ECO:0000256" key="1">
    <source>
        <dbReference type="ARBA" id="ARBA00000085"/>
    </source>
</evidence>
<dbReference type="Pfam" id="PF13756">
    <property type="entry name" value="Stimulus_sens_1"/>
    <property type="match status" value="1"/>
</dbReference>
<dbReference type="GO" id="GO:0000155">
    <property type="term" value="F:phosphorelay sensor kinase activity"/>
    <property type="evidence" value="ECO:0007669"/>
    <property type="project" value="InterPro"/>
</dbReference>
<evidence type="ECO:0000256" key="2">
    <source>
        <dbReference type="ARBA" id="ARBA00004370"/>
    </source>
</evidence>
<dbReference type="InterPro" id="IPR005467">
    <property type="entry name" value="His_kinase_dom"/>
</dbReference>
<dbReference type="PROSITE" id="PS50885">
    <property type="entry name" value="HAMP"/>
    <property type="match status" value="1"/>
</dbReference>
<dbReference type="HOGENOM" id="CLU_000445_89_6_5"/>
<dbReference type="InterPro" id="IPR050428">
    <property type="entry name" value="TCS_sensor_his_kinase"/>
</dbReference>
<name>V5SAA6_9HYPH</name>
<evidence type="ECO:0000313" key="16">
    <source>
        <dbReference type="EMBL" id="AHB47150.1"/>
    </source>
</evidence>
<evidence type="ECO:0000256" key="5">
    <source>
        <dbReference type="ARBA" id="ARBA00022679"/>
    </source>
</evidence>
<evidence type="ECO:0000256" key="10">
    <source>
        <dbReference type="ARBA" id="ARBA00023136"/>
    </source>
</evidence>
<keyword evidence="9" id="KW-0902">Two-component regulatory system</keyword>
<dbReference type="PATRIC" id="fig|1029756.8.peg.11"/>
<dbReference type="KEGG" id="hni:W911_00055"/>
<dbReference type="InterPro" id="IPR003660">
    <property type="entry name" value="HAMP_dom"/>
</dbReference>
<evidence type="ECO:0000256" key="13">
    <source>
        <dbReference type="SAM" id="Phobius"/>
    </source>
</evidence>
<evidence type="ECO:0000313" key="17">
    <source>
        <dbReference type="Proteomes" id="UP000018542"/>
    </source>
</evidence>
<dbReference type="GO" id="GO:0016020">
    <property type="term" value="C:membrane"/>
    <property type="evidence" value="ECO:0007669"/>
    <property type="project" value="UniProtKB-SubCell"/>
</dbReference>
<dbReference type="SMART" id="SM00304">
    <property type="entry name" value="HAMP"/>
    <property type="match status" value="1"/>
</dbReference>
<keyword evidence="7 16" id="KW-0418">Kinase</keyword>
<dbReference type="Pfam" id="PF13755">
    <property type="entry name" value="Sensor_TM1"/>
    <property type="match status" value="1"/>
</dbReference>
<comment type="catalytic activity">
    <reaction evidence="1">
        <text>ATP + protein L-histidine = ADP + protein N-phospho-L-histidine.</text>
        <dbReference type="EC" id="2.7.13.3"/>
    </reaction>
</comment>
<dbReference type="Gene3D" id="3.30.565.10">
    <property type="entry name" value="Histidine kinase-like ATPase, C-terminal domain"/>
    <property type="match status" value="1"/>
</dbReference>
<dbReference type="Pfam" id="PF02518">
    <property type="entry name" value="HATPase_c"/>
    <property type="match status" value="1"/>
</dbReference>
<reference evidence="16 17" key="1">
    <citation type="journal article" date="2014" name="Genome Announc.">
        <title>Complete Genome Sequence of Hyphomicrobium nitrativorans Strain NL23, a Denitrifying Bacterium Isolated from Biofilm of a Methanol-Fed Denitrification System Treating Seawater at the Montreal Biodome.</title>
        <authorList>
            <person name="Martineau C."/>
            <person name="Villeneuve C."/>
            <person name="Mauffrey F."/>
            <person name="Villemur R."/>
        </authorList>
    </citation>
    <scope>NUCLEOTIDE SEQUENCE [LARGE SCALE GENOMIC DNA]</scope>
    <source>
        <strain evidence="16">NL23</strain>
    </source>
</reference>
<dbReference type="AlphaFoldDB" id="V5SAA6"/>
<dbReference type="Gene3D" id="6.10.340.10">
    <property type="match status" value="1"/>
</dbReference>
<accession>V5SAA6</accession>
<feature type="transmembrane region" description="Helical" evidence="13">
    <location>
        <begin position="68"/>
        <end position="87"/>
    </location>
</feature>
<dbReference type="PANTHER" id="PTHR45436">
    <property type="entry name" value="SENSOR HISTIDINE KINASE YKOH"/>
    <property type="match status" value="1"/>
</dbReference>
<evidence type="ECO:0000256" key="7">
    <source>
        <dbReference type="ARBA" id="ARBA00022777"/>
    </source>
</evidence>
<evidence type="ECO:0000259" key="15">
    <source>
        <dbReference type="PROSITE" id="PS50885"/>
    </source>
</evidence>
<dbReference type="Pfam" id="PF00512">
    <property type="entry name" value="HisKA"/>
    <property type="match status" value="1"/>
</dbReference>
<dbReference type="SMART" id="SM00387">
    <property type="entry name" value="HATPase_c"/>
    <property type="match status" value="1"/>
</dbReference>
<dbReference type="Proteomes" id="UP000018542">
    <property type="component" value="Chromosome"/>
</dbReference>
<evidence type="ECO:0000259" key="14">
    <source>
        <dbReference type="PROSITE" id="PS50109"/>
    </source>
</evidence>
<keyword evidence="5" id="KW-0808">Transferase</keyword>
<comment type="subcellular location">
    <subcellularLocation>
        <location evidence="2">Membrane</location>
    </subcellularLocation>
</comment>
<feature type="compositionally biased region" description="Basic and acidic residues" evidence="12">
    <location>
        <begin position="626"/>
        <end position="637"/>
    </location>
</feature>
<keyword evidence="6 13" id="KW-0812">Transmembrane</keyword>
<evidence type="ECO:0000256" key="4">
    <source>
        <dbReference type="ARBA" id="ARBA00022553"/>
    </source>
</evidence>
<dbReference type="Pfam" id="PF00672">
    <property type="entry name" value="HAMP"/>
    <property type="match status" value="1"/>
</dbReference>
<protein>
    <recommendedName>
        <fullName evidence="3">histidine kinase</fullName>
        <ecNumber evidence="3">2.7.13.3</ecNumber>
    </recommendedName>
</protein>
<keyword evidence="10 13" id="KW-0472">Membrane</keyword>
<evidence type="ECO:0000256" key="11">
    <source>
        <dbReference type="SAM" id="Coils"/>
    </source>
</evidence>